<organism evidence="11 12">
    <name type="scientific">Vibrio gazogenes DSM 21264 = NBRC 103151</name>
    <dbReference type="NCBI Taxonomy" id="1123492"/>
    <lineage>
        <taxon>Bacteria</taxon>
        <taxon>Pseudomonadati</taxon>
        <taxon>Pseudomonadota</taxon>
        <taxon>Gammaproteobacteria</taxon>
        <taxon>Vibrionales</taxon>
        <taxon>Vibrionaceae</taxon>
        <taxon>Vibrio</taxon>
    </lineage>
</organism>
<evidence type="ECO:0000313" key="11">
    <source>
        <dbReference type="EMBL" id="SHE62900.1"/>
    </source>
</evidence>
<feature type="transmembrane region" description="Helical" evidence="9">
    <location>
        <begin position="134"/>
        <end position="155"/>
    </location>
</feature>
<evidence type="ECO:0000256" key="5">
    <source>
        <dbReference type="ARBA" id="ARBA00022692"/>
    </source>
</evidence>
<dbReference type="EMBL" id="FQUH01000002">
    <property type="protein sequence ID" value="SHE62900.1"/>
    <property type="molecule type" value="Genomic_DNA"/>
</dbReference>
<evidence type="ECO:0000256" key="9">
    <source>
        <dbReference type="RuleBase" id="RU369079"/>
    </source>
</evidence>
<keyword evidence="2 9" id="KW-0813">Transport</keyword>
<feature type="transmembrane region" description="Helical" evidence="9">
    <location>
        <begin position="54"/>
        <end position="72"/>
    </location>
</feature>
<dbReference type="GO" id="GO:0022857">
    <property type="term" value="F:transmembrane transporter activity"/>
    <property type="evidence" value="ECO:0007669"/>
    <property type="project" value="UniProtKB-UniRule"/>
</dbReference>
<evidence type="ECO:0000256" key="2">
    <source>
        <dbReference type="ARBA" id="ARBA00022448"/>
    </source>
</evidence>
<protein>
    <recommendedName>
        <fullName evidence="9">TRAP transporter small permease protein</fullName>
    </recommendedName>
</protein>
<evidence type="ECO:0000256" key="6">
    <source>
        <dbReference type="ARBA" id="ARBA00022989"/>
    </source>
</evidence>
<evidence type="ECO:0000259" key="10">
    <source>
        <dbReference type="Pfam" id="PF04290"/>
    </source>
</evidence>
<comment type="function">
    <text evidence="9">Part of the tripartite ATP-independent periplasmic (TRAP) transport system.</text>
</comment>
<evidence type="ECO:0000256" key="4">
    <source>
        <dbReference type="ARBA" id="ARBA00022519"/>
    </source>
</evidence>
<feature type="domain" description="Tripartite ATP-independent periplasmic transporters DctQ component" evidence="10">
    <location>
        <begin position="34"/>
        <end position="157"/>
    </location>
</feature>
<evidence type="ECO:0000313" key="12">
    <source>
        <dbReference type="Proteomes" id="UP000184159"/>
    </source>
</evidence>
<accession>A0A1M4V1X4</accession>
<comment type="subunit">
    <text evidence="9">The complex comprises the extracytoplasmic solute receptor protein and the two transmembrane proteins.</text>
</comment>
<proteinExistence type="inferred from homology"/>
<dbReference type="Pfam" id="PF04290">
    <property type="entry name" value="DctQ"/>
    <property type="match status" value="1"/>
</dbReference>
<dbReference type="PANTHER" id="PTHR35011:SF2">
    <property type="entry name" value="2,3-DIKETO-L-GULONATE TRAP TRANSPORTER SMALL PERMEASE PROTEIN YIAM"/>
    <property type="match status" value="1"/>
</dbReference>
<dbReference type="GO" id="GO:0015740">
    <property type="term" value="P:C4-dicarboxylate transport"/>
    <property type="evidence" value="ECO:0007669"/>
    <property type="project" value="TreeGrafter"/>
</dbReference>
<keyword evidence="5 9" id="KW-0812">Transmembrane</keyword>
<dbReference type="GO" id="GO:0005886">
    <property type="term" value="C:plasma membrane"/>
    <property type="evidence" value="ECO:0007669"/>
    <property type="project" value="UniProtKB-SubCell"/>
</dbReference>
<dbReference type="InterPro" id="IPR007387">
    <property type="entry name" value="TRAP_DctQ"/>
</dbReference>
<evidence type="ECO:0000256" key="1">
    <source>
        <dbReference type="ARBA" id="ARBA00004429"/>
    </source>
</evidence>
<keyword evidence="3" id="KW-1003">Cell membrane</keyword>
<reference evidence="12" key="1">
    <citation type="submission" date="2016-11" db="EMBL/GenBank/DDBJ databases">
        <authorList>
            <person name="Varghese N."/>
            <person name="Submissions S."/>
        </authorList>
    </citation>
    <scope>NUCLEOTIDE SEQUENCE [LARGE SCALE GENOMIC DNA]</scope>
    <source>
        <strain evidence="12">DSM 21264</strain>
    </source>
</reference>
<dbReference type="RefSeq" id="WP_072955396.1">
    <property type="nucleotide sequence ID" value="NZ_FQUH01000002.1"/>
</dbReference>
<feature type="transmembrane region" description="Helical" evidence="9">
    <location>
        <begin position="21"/>
        <end position="39"/>
    </location>
</feature>
<comment type="subcellular location">
    <subcellularLocation>
        <location evidence="1 9">Cell inner membrane</location>
        <topology evidence="1 9">Multi-pass membrane protein</topology>
    </subcellularLocation>
</comment>
<keyword evidence="6 9" id="KW-1133">Transmembrane helix</keyword>
<keyword evidence="7 9" id="KW-0472">Membrane</keyword>
<dbReference type="AlphaFoldDB" id="A0A1M4V1X4"/>
<keyword evidence="12" id="KW-1185">Reference proteome</keyword>
<feature type="transmembrane region" description="Helical" evidence="9">
    <location>
        <begin position="92"/>
        <end position="111"/>
    </location>
</feature>
<dbReference type="PANTHER" id="PTHR35011">
    <property type="entry name" value="2,3-DIKETO-L-GULONATE TRAP TRANSPORTER SMALL PERMEASE PROTEIN YIAM"/>
    <property type="match status" value="1"/>
</dbReference>
<evidence type="ECO:0000256" key="7">
    <source>
        <dbReference type="ARBA" id="ARBA00023136"/>
    </source>
</evidence>
<dbReference type="InterPro" id="IPR055348">
    <property type="entry name" value="DctQ"/>
</dbReference>
<keyword evidence="4 9" id="KW-0997">Cell inner membrane</keyword>
<evidence type="ECO:0000256" key="3">
    <source>
        <dbReference type="ARBA" id="ARBA00022475"/>
    </source>
</evidence>
<comment type="similarity">
    <text evidence="8 9">Belongs to the TRAP transporter small permease family.</text>
</comment>
<sequence>MSSVKSNIIKVSNKLNKVNQFCVGILISLLILDVWIAVIDRYLFHWQLSWVEELARYIMIWAILLAVPCCTAKREHMGLEFIVNKFSSQTKIGFQIFMGVLLTLFFAYLSYEGVNFAQKGSGQVSSVFALPMSYAYAAIPITFFLSAIQSLFVVLQDIYKLCELKTMSMHPYTEKRL</sequence>
<dbReference type="Proteomes" id="UP000184159">
    <property type="component" value="Unassembled WGS sequence"/>
</dbReference>
<evidence type="ECO:0000256" key="8">
    <source>
        <dbReference type="ARBA" id="ARBA00038436"/>
    </source>
</evidence>
<gene>
    <name evidence="11" type="ORF">SAMN02745781_00616</name>
</gene>
<name>A0A1M4V1X4_VIBGA</name>